<evidence type="ECO:0000256" key="3">
    <source>
        <dbReference type="SAM" id="Phobius"/>
    </source>
</evidence>
<dbReference type="PANTHER" id="PTHR43630">
    <property type="entry name" value="POLY-BETA-1,6-N-ACETYL-D-GLUCOSAMINE SYNTHASE"/>
    <property type="match status" value="1"/>
</dbReference>
<keyword evidence="3" id="KW-0812">Transmembrane</keyword>
<dbReference type="Gene3D" id="3.90.550.10">
    <property type="entry name" value="Spore Coat Polysaccharide Biosynthesis Protein SpsA, Chain A"/>
    <property type="match status" value="1"/>
</dbReference>
<evidence type="ECO:0008006" key="5">
    <source>
        <dbReference type="Google" id="ProtNLM"/>
    </source>
</evidence>
<keyword evidence="2" id="KW-0808">Transferase</keyword>
<feature type="transmembrane region" description="Helical" evidence="3">
    <location>
        <begin position="12"/>
        <end position="32"/>
    </location>
</feature>
<sequence>MVQWVKYLNMAIFFVFCCCYAYQLVYVGVRFLKKMPREPAKKLHKYAVLIAARNEGNVIGELLDSIRHQDYPKDLIDVYVVADNCTDNTAEVARRHGVTIFERYNMQKVGKSYALDYAFKQIKESLGFDAYEGFMVFDADNVLDEHYVREINCVFDRGYRVVTSYRNSKNFGYNWISAGYAFWFLRESKYLNGARMLCNTSCAISGTGFLISSEIIAGDDGWKYNLLTEDIEFTVDKVIHNEVIGYCETAVLYDEQPVDFKASWNQRMRWTKGFYQVTWKYGRKLLHGCFTGKGFQCFDMLMTIAPATLLTLALLIVNIFAVGYGVYTDHMRVAYVAMTEIWMSIRNVYGSLFFFGLITVISEWKQIYCSPHKKLLYLFTFPIFMYTYIPIAVVALFKQVKWEPIQHSFAQTVAEIRRQDAVENPITCEQRSHL</sequence>
<name>A0A644X7D6_9ZZZZ</name>
<dbReference type="PANTHER" id="PTHR43630:SF1">
    <property type="entry name" value="POLY-BETA-1,6-N-ACETYL-D-GLUCOSAMINE SYNTHASE"/>
    <property type="match status" value="1"/>
</dbReference>
<feature type="transmembrane region" description="Helical" evidence="3">
    <location>
        <begin position="303"/>
        <end position="327"/>
    </location>
</feature>
<dbReference type="InterPro" id="IPR029044">
    <property type="entry name" value="Nucleotide-diphossugar_trans"/>
</dbReference>
<dbReference type="Pfam" id="PF13641">
    <property type="entry name" value="Glyco_tranf_2_3"/>
    <property type="match status" value="1"/>
</dbReference>
<keyword evidence="3" id="KW-0472">Membrane</keyword>
<evidence type="ECO:0000256" key="1">
    <source>
        <dbReference type="ARBA" id="ARBA00022676"/>
    </source>
</evidence>
<dbReference type="CDD" id="cd06438">
    <property type="entry name" value="EpsO_like"/>
    <property type="match status" value="1"/>
</dbReference>
<feature type="transmembrane region" description="Helical" evidence="3">
    <location>
        <begin position="376"/>
        <end position="397"/>
    </location>
</feature>
<accession>A0A644X7D6</accession>
<dbReference type="SUPFAM" id="SSF53448">
    <property type="entry name" value="Nucleotide-diphospho-sugar transferases"/>
    <property type="match status" value="1"/>
</dbReference>
<keyword evidence="3" id="KW-1133">Transmembrane helix</keyword>
<organism evidence="4">
    <name type="scientific">bioreactor metagenome</name>
    <dbReference type="NCBI Taxonomy" id="1076179"/>
    <lineage>
        <taxon>unclassified sequences</taxon>
        <taxon>metagenomes</taxon>
        <taxon>ecological metagenomes</taxon>
    </lineage>
</organism>
<proteinExistence type="predicted"/>
<keyword evidence="1" id="KW-0328">Glycosyltransferase</keyword>
<dbReference type="AlphaFoldDB" id="A0A644X7D6"/>
<protein>
    <recommendedName>
        <fullName evidence="5">Glycosyltransferase 2-like domain-containing protein</fullName>
    </recommendedName>
</protein>
<comment type="caution">
    <text evidence="4">The sequence shown here is derived from an EMBL/GenBank/DDBJ whole genome shotgun (WGS) entry which is preliminary data.</text>
</comment>
<evidence type="ECO:0000256" key="2">
    <source>
        <dbReference type="ARBA" id="ARBA00022679"/>
    </source>
</evidence>
<reference evidence="4" key="1">
    <citation type="submission" date="2019-08" db="EMBL/GenBank/DDBJ databases">
        <authorList>
            <person name="Kucharzyk K."/>
            <person name="Murdoch R.W."/>
            <person name="Higgins S."/>
            <person name="Loffler F."/>
        </authorList>
    </citation>
    <scope>NUCLEOTIDE SEQUENCE</scope>
</reference>
<feature type="transmembrane region" description="Helical" evidence="3">
    <location>
        <begin position="347"/>
        <end position="364"/>
    </location>
</feature>
<gene>
    <name evidence="4" type="ORF">SDC9_56530</name>
</gene>
<evidence type="ECO:0000313" key="4">
    <source>
        <dbReference type="EMBL" id="MPM10203.1"/>
    </source>
</evidence>
<dbReference type="GO" id="GO:0016757">
    <property type="term" value="F:glycosyltransferase activity"/>
    <property type="evidence" value="ECO:0007669"/>
    <property type="project" value="UniProtKB-KW"/>
</dbReference>
<dbReference type="EMBL" id="VSSQ01001664">
    <property type="protein sequence ID" value="MPM10203.1"/>
    <property type="molecule type" value="Genomic_DNA"/>
</dbReference>